<dbReference type="GO" id="GO:0004815">
    <property type="term" value="F:aspartate-tRNA ligase activity"/>
    <property type="evidence" value="ECO:0007669"/>
    <property type="project" value="TreeGrafter"/>
</dbReference>
<proteinExistence type="inferred from homology"/>
<dbReference type="GO" id="GO:0005524">
    <property type="term" value="F:ATP binding"/>
    <property type="evidence" value="ECO:0007669"/>
    <property type="project" value="UniProtKB-KW"/>
</dbReference>
<dbReference type="AlphaFoldDB" id="A0A4S2MHC0"/>
<dbReference type="InterPro" id="IPR004364">
    <property type="entry name" value="Aa-tRNA-synt_II"/>
</dbReference>
<accession>A0A4S2MHC0</accession>
<organism evidence="8 9">
    <name type="scientific">Ascodesmis nigricans</name>
    <dbReference type="NCBI Taxonomy" id="341454"/>
    <lineage>
        <taxon>Eukaryota</taxon>
        <taxon>Fungi</taxon>
        <taxon>Dikarya</taxon>
        <taxon>Ascomycota</taxon>
        <taxon>Pezizomycotina</taxon>
        <taxon>Pezizomycetes</taxon>
        <taxon>Pezizales</taxon>
        <taxon>Ascodesmidaceae</taxon>
        <taxon>Ascodesmis</taxon>
    </lineage>
</organism>
<dbReference type="InterPro" id="IPR045864">
    <property type="entry name" value="aa-tRNA-synth_II/BPL/LPL"/>
</dbReference>
<dbReference type="PROSITE" id="PS50862">
    <property type="entry name" value="AA_TRNA_LIGASE_II"/>
    <property type="match status" value="1"/>
</dbReference>
<comment type="similarity">
    <text evidence="1">Belongs to the class-II aminoacyl-tRNA synthetase family. Type 1 subfamily.</text>
</comment>
<dbReference type="GO" id="GO:0006422">
    <property type="term" value="P:aspartyl-tRNA aminoacylation"/>
    <property type="evidence" value="ECO:0007669"/>
    <property type="project" value="TreeGrafter"/>
</dbReference>
<dbReference type="PANTHER" id="PTHR22594">
    <property type="entry name" value="ASPARTYL/LYSYL-TRNA SYNTHETASE"/>
    <property type="match status" value="1"/>
</dbReference>
<evidence type="ECO:0000313" key="9">
    <source>
        <dbReference type="Proteomes" id="UP000298138"/>
    </source>
</evidence>
<dbReference type="OrthoDB" id="439710at2759"/>
<evidence type="ECO:0000313" key="8">
    <source>
        <dbReference type="EMBL" id="TGZ76261.1"/>
    </source>
</evidence>
<gene>
    <name evidence="8" type="ORF">EX30DRAFT_345031</name>
</gene>
<dbReference type="FunCoup" id="A0A4S2MHC0">
    <property type="interactions" value="633"/>
</dbReference>
<evidence type="ECO:0000256" key="6">
    <source>
        <dbReference type="ARBA" id="ARBA00023146"/>
    </source>
</evidence>
<evidence type="ECO:0000256" key="2">
    <source>
        <dbReference type="ARBA" id="ARBA00022598"/>
    </source>
</evidence>
<feature type="domain" description="Aminoacyl-transfer RNA synthetases class-II family profile" evidence="7">
    <location>
        <begin position="252"/>
        <end position="677"/>
    </location>
</feature>
<dbReference type="NCBIfam" id="TIGR00459">
    <property type="entry name" value="aspS_bact"/>
    <property type="match status" value="1"/>
</dbReference>
<dbReference type="InterPro" id="IPR004524">
    <property type="entry name" value="Asp-tRNA-ligase_1"/>
</dbReference>
<dbReference type="Gene3D" id="3.30.1360.30">
    <property type="entry name" value="GAD-like domain"/>
    <property type="match status" value="1"/>
</dbReference>
<evidence type="ECO:0000256" key="5">
    <source>
        <dbReference type="ARBA" id="ARBA00022917"/>
    </source>
</evidence>
<keyword evidence="9" id="KW-1185">Reference proteome</keyword>
<keyword evidence="4" id="KW-0067">ATP-binding</keyword>
<dbReference type="PANTHER" id="PTHR22594:SF5">
    <property type="entry name" value="ASPARTATE--TRNA LIGASE, MITOCHONDRIAL"/>
    <property type="match status" value="1"/>
</dbReference>
<dbReference type="EMBL" id="ML220190">
    <property type="protein sequence ID" value="TGZ76261.1"/>
    <property type="molecule type" value="Genomic_DNA"/>
</dbReference>
<name>A0A4S2MHC0_9PEZI</name>
<dbReference type="InParanoid" id="A0A4S2MHC0"/>
<evidence type="ECO:0000256" key="3">
    <source>
        <dbReference type="ARBA" id="ARBA00022741"/>
    </source>
</evidence>
<dbReference type="GO" id="GO:0005739">
    <property type="term" value="C:mitochondrion"/>
    <property type="evidence" value="ECO:0007669"/>
    <property type="project" value="TreeGrafter"/>
</dbReference>
<reference evidence="8 9" key="1">
    <citation type="submission" date="2019-04" db="EMBL/GenBank/DDBJ databases">
        <title>Comparative genomics and transcriptomics to analyze fruiting body development in filamentous ascomycetes.</title>
        <authorList>
            <consortium name="DOE Joint Genome Institute"/>
            <person name="Lutkenhaus R."/>
            <person name="Traeger S."/>
            <person name="Breuer J."/>
            <person name="Kuo A."/>
            <person name="Lipzen A."/>
            <person name="Pangilinan J."/>
            <person name="Dilworth D."/>
            <person name="Sandor L."/>
            <person name="Poggeler S."/>
            <person name="Barry K."/>
            <person name="Grigoriev I.V."/>
            <person name="Nowrousian M."/>
        </authorList>
    </citation>
    <scope>NUCLEOTIDE SEQUENCE [LARGE SCALE GENOMIC DNA]</scope>
    <source>
        <strain evidence="8 9">CBS 389.68</strain>
    </source>
</reference>
<evidence type="ECO:0000256" key="4">
    <source>
        <dbReference type="ARBA" id="ARBA00022840"/>
    </source>
</evidence>
<keyword evidence="2" id="KW-0436">Ligase</keyword>
<dbReference type="HAMAP" id="MF_00044">
    <property type="entry name" value="Asp_tRNA_synth_type1"/>
    <property type="match status" value="1"/>
</dbReference>
<dbReference type="Proteomes" id="UP000298138">
    <property type="component" value="Unassembled WGS sequence"/>
</dbReference>
<dbReference type="Gene3D" id="3.30.930.10">
    <property type="entry name" value="Bira Bifunctional Protein, Domain 2"/>
    <property type="match status" value="1"/>
</dbReference>
<dbReference type="PRINTS" id="PR01042">
    <property type="entry name" value="TRNASYNTHASP"/>
</dbReference>
<dbReference type="InterPro" id="IPR006195">
    <property type="entry name" value="aa-tRNA-synth_II"/>
</dbReference>
<sequence length="740" mass="84024">MISRVCLQCRLRLRTSLVRAPSRPLTTGRYSNASHDDVEQTYERLLKVTDDRRSPDLVEKLAHGYRDKPFPPKAPEKKPEMSPFLKKAHAKFSYPSATHKATEISGNLFKESLLGQRIVLHGFLAKPRKFGRLTSNALLYDSDMYHFKHYDEKYAVRVVSNLPELEEGQKHDPEVLDRHKRLTSTHVFAPVVVQGIMELGPTEKPELRLEEMWVVNGVQQGLIYTNVPEKTSFPVKDRHLQLRTEYTLWNALRTRHRALKTIRRVLETRKFLEVETPLLFKSTPEGAREFLVPTRWKDEKGDSQFYALPQSPQQYKQMLMASGVTKYYQIARCFRDEDLRADRQPEFTQLDLEMQWAKPEDVQNVIEAVIRALWNDILGYSVPASPFKRLSYARAMSNYGSDKPDVRFDKIHRITYRGGEETIQGFVLRTNPDAAPFVIDSIHTDLANKFSSSIEFKSYVANETTANGVPEHGLSATDIDDINESLGVEPNAIVVLWKMPRVYPFAGGSTPIGDLRRFLIEEGLARGVITPYQEFAFTWITDFPLFTPTTKASQAAGEGQHSESGFSATHHPFTAPMEEDFAFLDTDPLKVRAQHYDIVVNGVELGGGSRRIHDPELQRYILEDIIKVPAARMKTFEHLLHVLGSGCPPHAGIALGFDRLVALLVGSNSVRDVIAFPKNTAGKDMCVSSPSSVESEQLDVLGIQRKERKPRPRIVMEETNEDLVKTLALLRETAKKGTRE</sequence>
<keyword evidence="6" id="KW-0030">Aminoacyl-tRNA synthetase</keyword>
<evidence type="ECO:0000256" key="1">
    <source>
        <dbReference type="ARBA" id="ARBA00006303"/>
    </source>
</evidence>
<dbReference type="SUPFAM" id="SSF55681">
    <property type="entry name" value="Class II aaRS and biotin synthetases"/>
    <property type="match status" value="1"/>
</dbReference>
<dbReference type="InterPro" id="IPR004115">
    <property type="entry name" value="GAD-like_sf"/>
</dbReference>
<evidence type="ECO:0000259" key="7">
    <source>
        <dbReference type="PROSITE" id="PS50862"/>
    </source>
</evidence>
<keyword evidence="3" id="KW-0547">Nucleotide-binding</keyword>
<dbReference type="STRING" id="341454.A0A4S2MHC0"/>
<dbReference type="InterPro" id="IPR002312">
    <property type="entry name" value="Asp/Asn-tRNA-synth_IIb"/>
</dbReference>
<dbReference type="Pfam" id="PF00152">
    <property type="entry name" value="tRNA-synt_2"/>
    <property type="match status" value="1"/>
</dbReference>
<protein>
    <recommendedName>
        <fullName evidence="7">Aminoacyl-transfer RNA synthetases class-II family profile domain-containing protein</fullName>
    </recommendedName>
</protein>
<keyword evidence="5" id="KW-0648">Protein biosynthesis</keyword>